<dbReference type="EMBL" id="FRFD01000003">
    <property type="protein sequence ID" value="SHO44090.1"/>
    <property type="molecule type" value="Genomic_DNA"/>
</dbReference>
<name>A0A1M7XYG3_9FIRM</name>
<organism evidence="1 2">
    <name type="scientific">Anaerocolumna xylanovorans DSM 12503</name>
    <dbReference type="NCBI Taxonomy" id="1121345"/>
    <lineage>
        <taxon>Bacteria</taxon>
        <taxon>Bacillati</taxon>
        <taxon>Bacillota</taxon>
        <taxon>Clostridia</taxon>
        <taxon>Lachnospirales</taxon>
        <taxon>Lachnospiraceae</taxon>
        <taxon>Anaerocolumna</taxon>
    </lineage>
</organism>
<dbReference type="AlphaFoldDB" id="A0A1M7XYG3"/>
<protein>
    <submittedName>
        <fullName evidence="1">Uncharacterized protein</fullName>
    </submittedName>
</protein>
<reference evidence="1 2" key="1">
    <citation type="submission" date="2016-12" db="EMBL/GenBank/DDBJ databases">
        <authorList>
            <person name="Song W.-J."/>
            <person name="Kurnit D.M."/>
        </authorList>
    </citation>
    <scope>NUCLEOTIDE SEQUENCE [LARGE SCALE GENOMIC DNA]</scope>
    <source>
        <strain evidence="1 2">DSM 12503</strain>
    </source>
</reference>
<gene>
    <name evidence="1" type="ORF">SAMN02745217_00461</name>
</gene>
<dbReference type="Proteomes" id="UP000184612">
    <property type="component" value="Unassembled WGS sequence"/>
</dbReference>
<sequence length="262" mass="29245">MKWSLFKKIRKDGSETAKGAENLNQQSEKNNSERADEIFLEKVNERRQEDPLVGAKIGAKELVGNLINGMKDSKGVHIESLISILGSLAGYACQASLRKEYIENRGLQENQVFVILEGANGSRYYFGDMINKPLAEDQMSVWSLAAGMAHHLGCSQFPDLDDIFKHVTSTVGQDSYGIPRIPEEHKPGDIPYEYVANLWPMFLRTAERYCASPLEWPVMGGMALQEVIQWGKDVLNPQLALSIAMECAIPMAKADIKIKLEV</sequence>
<accession>A0A1M7XYG3</accession>
<evidence type="ECO:0000313" key="1">
    <source>
        <dbReference type="EMBL" id="SHO44090.1"/>
    </source>
</evidence>
<evidence type="ECO:0000313" key="2">
    <source>
        <dbReference type="Proteomes" id="UP000184612"/>
    </source>
</evidence>
<proteinExistence type="predicted"/>
<keyword evidence="2" id="KW-1185">Reference proteome</keyword>
<dbReference type="RefSeq" id="WP_242952297.1">
    <property type="nucleotide sequence ID" value="NZ_FRFD01000003.1"/>
</dbReference>
<dbReference type="STRING" id="1121345.SAMN02745217_00461"/>